<dbReference type="EMBL" id="BKCJ010006377">
    <property type="protein sequence ID" value="GEU71826.1"/>
    <property type="molecule type" value="Genomic_DNA"/>
</dbReference>
<name>A0A6L2MCU1_TANCI</name>
<comment type="caution">
    <text evidence="1">The sequence shown here is derived from an EMBL/GenBank/DDBJ whole genome shotgun (WGS) entry which is preliminary data.</text>
</comment>
<organism evidence="1">
    <name type="scientific">Tanacetum cinerariifolium</name>
    <name type="common">Dalmatian daisy</name>
    <name type="synonym">Chrysanthemum cinerariifolium</name>
    <dbReference type="NCBI Taxonomy" id="118510"/>
    <lineage>
        <taxon>Eukaryota</taxon>
        <taxon>Viridiplantae</taxon>
        <taxon>Streptophyta</taxon>
        <taxon>Embryophyta</taxon>
        <taxon>Tracheophyta</taxon>
        <taxon>Spermatophyta</taxon>
        <taxon>Magnoliopsida</taxon>
        <taxon>eudicotyledons</taxon>
        <taxon>Gunneridae</taxon>
        <taxon>Pentapetalae</taxon>
        <taxon>asterids</taxon>
        <taxon>campanulids</taxon>
        <taxon>Asterales</taxon>
        <taxon>Asteraceae</taxon>
        <taxon>Asteroideae</taxon>
        <taxon>Anthemideae</taxon>
        <taxon>Anthemidinae</taxon>
        <taxon>Tanacetum</taxon>
    </lineage>
</organism>
<feature type="non-terminal residue" evidence="1">
    <location>
        <position position="1"/>
    </location>
</feature>
<protein>
    <submittedName>
        <fullName evidence="1">Uncharacterized protein</fullName>
    </submittedName>
</protein>
<accession>A0A6L2MCU1</accession>
<sequence>GGPRCQETIRDAVAQTRSKRVSKISNDPLLIEVNTPRSARVESSKDEGLGEEDALKQGRIADIDANKDIYLVNVHIDEEMFDADQDLGGEEVFVA</sequence>
<evidence type="ECO:0000313" key="1">
    <source>
        <dbReference type="EMBL" id="GEU71826.1"/>
    </source>
</evidence>
<gene>
    <name evidence="1" type="ORF">Tci_043804</name>
</gene>
<reference evidence="1" key="1">
    <citation type="journal article" date="2019" name="Sci. Rep.">
        <title>Draft genome of Tanacetum cinerariifolium, the natural source of mosquito coil.</title>
        <authorList>
            <person name="Yamashiro T."/>
            <person name="Shiraishi A."/>
            <person name="Satake H."/>
            <person name="Nakayama K."/>
        </authorList>
    </citation>
    <scope>NUCLEOTIDE SEQUENCE</scope>
</reference>
<proteinExistence type="predicted"/>
<dbReference type="AlphaFoldDB" id="A0A6L2MCU1"/>